<keyword evidence="2" id="KW-1185">Reference proteome</keyword>
<dbReference type="RefSeq" id="WP_009071344.1">
    <property type="nucleotide sequence ID" value="NZ_JH597761.1"/>
</dbReference>
<proteinExistence type="predicted"/>
<dbReference type="AlphaFoldDB" id="H2C2X0"/>
<protein>
    <submittedName>
        <fullName evidence="1">Uncharacterized protein</fullName>
    </submittedName>
</protein>
<evidence type="ECO:0000313" key="2">
    <source>
        <dbReference type="Proteomes" id="UP000003980"/>
    </source>
</evidence>
<dbReference type="HOGENOM" id="CLU_1881127_0_0_2"/>
<dbReference type="Proteomes" id="UP000003980">
    <property type="component" value="Unassembled WGS sequence"/>
</dbReference>
<evidence type="ECO:0000313" key="1">
    <source>
        <dbReference type="EMBL" id="EHP70591.1"/>
    </source>
</evidence>
<reference evidence="1 2" key="1">
    <citation type="submission" date="2012-01" db="EMBL/GenBank/DDBJ databases">
        <title>Improved High-Quality Draft sequence of Metallosphaera yellowstonensis MK1.</title>
        <authorList>
            <consortium name="US DOE Joint Genome Institute"/>
            <person name="Lucas S."/>
            <person name="Han J."/>
            <person name="Cheng J.-F."/>
            <person name="Goodwin L."/>
            <person name="Pitluck S."/>
            <person name="Peters L."/>
            <person name="Teshima H."/>
            <person name="Detter J.C."/>
            <person name="Han C."/>
            <person name="Tapia R."/>
            <person name="Land M."/>
            <person name="Hauser L."/>
            <person name="Kyrpides N."/>
            <person name="Kozubal M."/>
            <person name="Macur R.E."/>
            <person name="Jay Z."/>
            <person name="Inskeep W."/>
            <person name="Woyke T."/>
        </authorList>
    </citation>
    <scope>NUCLEOTIDE SEQUENCE [LARGE SCALE GENOMIC DNA]</scope>
    <source>
        <strain evidence="1 2">MK1</strain>
    </source>
</reference>
<name>H2C2X0_9CREN</name>
<accession>H2C2X0</accession>
<gene>
    <name evidence="1" type="ORF">MetMK1DRAFT_00010940</name>
</gene>
<dbReference type="STRING" id="671065.MetMK1DRAFT_00010940"/>
<dbReference type="EMBL" id="JH597761">
    <property type="protein sequence ID" value="EHP70591.1"/>
    <property type="molecule type" value="Genomic_DNA"/>
</dbReference>
<sequence>MISLSAIDSTERDVRRLTDVSAGIHDRLSHEEGQHLLQVEAALRGTLEDTSRLCYLSNLEVLRKPVGVIYRPLDQTPHFDLNGQREVLMIGVVGSAFRGPDLLRCEPQPSSLREGVCSLRDRETVVLRTERRSAD</sequence>
<organism evidence="1 2">
    <name type="scientific">Metallosphaera yellowstonensis MK1</name>
    <dbReference type="NCBI Taxonomy" id="671065"/>
    <lineage>
        <taxon>Archaea</taxon>
        <taxon>Thermoproteota</taxon>
        <taxon>Thermoprotei</taxon>
        <taxon>Sulfolobales</taxon>
        <taxon>Sulfolobaceae</taxon>
        <taxon>Metallosphaera</taxon>
    </lineage>
</organism>